<gene>
    <name evidence="1" type="ORF">PS870_06408</name>
</gene>
<dbReference type="AlphaFoldDB" id="A0A5E7QJM3"/>
<proteinExistence type="predicted"/>
<evidence type="ECO:0000313" key="2">
    <source>
        <dbReference type="Proteomes" id="UP000349468"/>
    </source>
</evidence>
<reference evidence="1 2" key="1">
    <citation type="submission" date="2019-09" db="EMBL/GenBank/DDBJ databases">
        <authorList>
            <person name="Chandra G."/>
            <person name="Truman W A."/>
        </authorList>
    </citation>
    <scope>NUCLEOTIDE SEQUENCE [LARGE SCALE GENOMIC DNA]</scope>
    <source>
        <strain evidence="1">PS870</strain>
    </source>
</reference>
<protein>
    <recommendedName>
        <fullName evidence="3">HK97 gp10 family phage protein</fullName>
    </recommendedName>
</protein>
<evidence type="ECO:0000313" key="1">
    <source>
        <dbReference type="EMBL" id="VVP61668.1"/>
    </source>
</evidence>
<dbReference type="EMBL" id="CABVIK010000038">
    <property type="protein sequence ID" value="VVP61668.1"/>
    <property type="molecule type" value="Genomic_DNA"/>
</dbReference>
<sequence>MSGPFDISIRSNLKEITRSLSALANKQIAFATAQALTELAKEVQADEIENIATTLKKPKPFTQKSVGMQGARKDTLRASVFVRPVSAKYLAPYEDGGNHVLPGDSKAILNPKNIKLDKYGQLPRKVMDRLKARKDVFIGPVKLKSGTVNGVWQRIPAKRNQPAHLKLLIRFADSLAVKKRLNYRSRARALVDRRFNAVFESELGKAIASAK</sequence>
<dbReference type="Proteomes" id="UP000349468">
    <property type="component" value="Unassembled WGS sequence"/>
</dbReference>
<dbReference type="RefSeq" id="WP_154914242.1">
    <property type="nucleotide sequence ID" value="NZ_CABVIK010000038.1"/>
</dbReference>
<organism evidence="1 2">
    <name type="scientific">Pseudomonas fluorescens</name>
    <dbReference type="NCBI Taxonomy" id="294"/>
    <lineage>
        <taxon>Bacteria</taxon>
        <taxon>Pseudomonadati</taxon>
        <taxon>Pseudomonadota</taxon>
        <taxon>Gammaproteobacteria</taxon>
        <taxon>Pseudomonadales</taxon>
        <taxon>Pseudomonadaceae</taxon>
        <taxon>Pseudomonas</taxon>
    </lineage>
</organism>
<accession>A0A5E7QJM3</accession>
<name>A0A5E7QJM3_PSEFL</name>
<evidence type="ECO:0008006" key="3">
    <source>
        <dbReference type="Google" id="ProtNLM"/>
    </source>
</evidence>